<evidence type="ECO:0000313" key="1">
    <source>
        <dbReference type="EMBL" id="RRT80116.1"/>
    </source>
</evidence>
<reference evidence="1 2" key="1">
    <citation type="journal article" date="2014" name="Agronomy (Basel)">
        <title>A Draft Genome Sequence for Ensete ventricosum, the Drought-Tolerant Tree Against Hunger.</title>
        <authorList>
            <person name="Harrison J."/>
            <person name="Moore K.A."/>
            <person name="Paszkiewicz K."/>
            <person name="Jones T."/>
            <person name="Grant M."/>
            <person name="Ambacheew D."/>
            <person name="Muzemil S."/>
            <person name="Studholme D.J."/>
        </authorList>
    </citation>
    <scope>NUCLEOTIDE SEQUENCE [LARGE SCALE GENOMIC DNA]</scope>
</reference>
<accession>A0A427AVH4</accession>
<protein>
    <submittedName>
        <fullName evidence="1">Uncharacterized protein</fullName>
    </submittedName>
</protein>
<organism evidence="1 2">
    <name type="scientific">Ensete ventricosum</name>
    <name type="common">Abyssinian banana</name>
    <name type="synonym">Musa ensete</name>
    <dbReference type="NCBI Taxonomy" id="4639"/>
    <lineage>
        <taxon>Eukaryota</taxon>
        <taxon>Viridiplantae</taxon>
        <taxon>Streptophyta</taxon>
        <taxon>Embryophyta</taxon>
        <taxon>Tracheophyta</taxon>
        <taxon>Spermatophyta</taxon>
        <taxon>Magnoliopsida</taxon>
        <taxon>Liliopsida</taxon>
        <taxon>Zingiberales</taxon>
        <taxon>Musaceae</taxon>
        <taxon>Ensete</taxon>
    </lineage>
</organism>
<evidence type="ECO:0000313" key="2">
    <source>
        <dbReference type="Proteomes" id="UP000287651"/>
    </source>
</evidence>
<sequence>MLGKSTSRQHLHKVQWIERATRSRRMLVKYPSRMKGVDVEDETWSGGTELSLDRVQGHEPFIFGAMQDEFAQRHELLYERSDWRVGLFQYLNSLKGARQRRDFHGAINPLLSWRESVGHRRGRGGGEYKGKLQVPGQGWRAEAKELHKIGVNGLIIKIVESGETLGDAGVLDQGTK</sequence>
<gene>
    <name evidence="1" type="ORF">B296_00024329</name>
</gene>
<dbReference type="AlphaFoldDB" id="A0A427AVH4"/>
<proteinExistence type="predicted"/>
<dbReference type="EMBL" id="AMZH03001229">
    <property type="protein sequence ID" value="RRT80116.1"/>
    <property type="molecule type" value="Genomic_DNA"/>
</dbReference>
<name>A0A427AVH4_ENSVE</name>
<dbReference type="Proteomes" id="UP000287651">
    <property type="component" value="Unassembled WGS sequence"/>
</dbReference>
<comment type="caution">
    <text evidence="1">The sequence shown here is derived from an EMBL/GenBank/DDBJ whole genome shotgun (WGS) entry which is preliminary data.</text>
</comment>